<dbReference type="Proteomes" id="UP000504603">
    <property type="component" value="Unplaced"/>
</dbReference>
<dbReference type="KEGG" id="mcha:111008087"/>
<dbReference type="InterPro" id="IPR046956">
    <property type="entry name" value="RLP23-like"/>
</dbReference>
<organism evidence="14 15">
    <name type="scientific">Momordica charantia</name>
    <name type="common">Bitter gourd</name>
    <name type="synonym">Balsam pear</name>
    <dbReference type="NCBI Taxonomy" id="3673"/>
    <lineage>
        <taxon>Eukaryota</taxon>
        <taxon>Viridiplantae</taxon>
        <taxon>Streptophyta</taxon>
        <taxon>Embryophyta</taxon>
        <taxon>Tracheophyta</taxon>
        <taxon>Spermatophyta</taxon>
        <taxon>Magnoliopsida</taxon>
        <taxon>eudicotyledons</taxon>
        <taxon>Gunneridae</taxon>
        <taxon>Pentapetalae</taxon>
        <taxon>rosids</taxon>
        <taxon>fabids</taxon>
        <taxon>Cucurbitales</taxon>
        <taxon>Cucurbitaceae</taxon>
        <taxon>Momordiceae</taxon>
        <taxon>Momordica</taxon>
    </lineage>
</organism>
<evidence type="ECO:0000259" key="13">
    <source>
        <dbReference type="Pfam" id="PF08263"/>
    </source>
</evidence>
<dbReference type="OrthoDB" id="1747084at2759"/>
<name>A0A6J1C3A9_MOMCH</name>
<feature type="signal peptide" evidence="12">
    <location>
        <begin position="1"/>
        <end position="28"/>
    </location>
</feature>
<evidence type="ECO:0000256" key="1">
    <source>
        <dbReference type="ARBA" id="ARBA00004479"/>
    </source>
</evidence>
<keyword evidence="7 11" id="KW-1133">Transmembrane helix</keyword>
<feature type="transmembrane region" description="Helical" evidence="11">
    <location>
        <begin position="213"/>
        <end position="234"/>
    </location>
</feature>
<keyword evidence="5 12" id="KW-0732">Signal</keyword>
<evidence type="ECO:0000256" key="10">
    <source>
        <dbReference type="ARBA" id="ARBA00023180"/>
    </source>
</evidence>
<dbReference type="InterPro" id="IPR032675">
    <property type="entry name" value="LRR_dom_sf"/>
</dbReference>
<comment type="subcellular location">
    <subcellularLocation>
        <location evidence="1">Membrane</location>
        <topology evidence="1">Single-pass type I membrane protein</topology>
    </subcellularLocation>
</comment>
<dbReference type="Pfam" id="PF08263">
    <property type="entry name" value="LRRNT_2"/>
    <property type="match status" value="1"/>
</dbReference>
<evidence type="ECO:0000256" key="5">
    <source>
        <dbReference type="ARBA" id="ARBA00022729"/>
    </source>
</evidence>
<dbReference type="GeneID" id="111008087"/>
<accession>A0A6J1C3A9</accession>
<proteinExistence type="predicted"/>
<evidence type="ECO:0000256" key="4">
    <source>
        <dbReference type="ARBA" id="ARBA00022692"/>
    </source>
</evidence>
<evidence type="ECO:0000256" key="7">
    <source>
        <dbReference type="ARBA" id="ARBA00022989"/>
    </source>
</evidence>
<evidence type="ECO:0000313" key="14">
    <source>
        <dbReference type="Proteomes" id="UP000504603"/>
    </source>
</evidence>
<evidence type="ECO:0000256" key="8">
    <source>
        <dbReference type="ARBA" id="ARBA00023136"/>
    </source>
</evidence>
<feature type="chain" id="PRO_5026794144" evidence="12">
    <location>
        <begin position="29"/>
        <end position="251"/>
    </location>
</feature>
<dbReference type="Gene3D" id="3.80.10.10">
    <property type="entry name" value="Ribonuclease Inhibitor"/>
    <property type="match status" value="2"/>
</dbReference>
<keyword evidence="10" id="KW-0325">Glycoprotein</keyword>
<dbReference type="GO" id="GO:0016020">
    <property type="term" value="C:membrane"/>
    <property type="evidence" value="ECO:0007669"/>
    <property type="project" value="UniProtKB-SubCell"/>
</dbReference>
<keyword evidence="3" id="KW-0433">Leucine-rich repeat</keyword>
<evidence type="ECO:0000256" key="12">
    <source>
        <dbReference type="SAM" id="SignalP"/>
    </source>
</evidence>
<keyword evidence="9" id="KW-0675">Receptor</keyword>
<dbReference type="Pfam" id="PF13855">
    <property type="entry name" value="LRR_8"/>
    <property type="match status" value="1"/>
</dbReference>
<evidence type="ECO:0000256" key="3">
    <source>
        <dbReference type="ARBA" id="ARBA00022614"/>
    </source>
</evidence>
<protein>
    <submittedName>
        <fullName evidence="15">Polygalacturonase inhibitor-like</fullName>
    </submittedName>
</protein>
<keyword evidence="4 11" id="KW-0812">Transmembrane</keyword>
<dbReference type="InterPro" id="IPR001611">
    <property type="entry name" value="Leu-rich_rpt"/>
</dbReference>
<keyword evidence="14" id="KW-1185">Reference proteome</keyword>
<evidence type="ECO:0000256" key="9">
    <source>
        <dbReference type="ARBA" id="ARBA00023170"/>
    </source>
</evidence>
<keyword evidence="2" id="KW-0597">Phosphoprotein</keyword>
<feature type="domain" description="Leucine-rich repeat-containing N-terminal plant-type" evidence="13">
    <location>
        <begin position="41"/>
        <end position="81"/>
    </location>
</feature>
<dbReference type="AlphaFoldDB" id="A0A6J1C3A9"/>
<dbReference type="FunFam" id="3.80.10.10:FF:000722">
    <property type="entry name" value="Leucine-rich repeat receptor-like protein kinase"/>
    <property type="match status" value="1"/>
</dbReference>
<dbReference type="InterPro" id="IPR013210">
    <property type="entry name" value="LRR_N_plant-typ"/>
</dbReference>
<keyword evidence="8 11" id="KW-0472">Membrane</keyword>
<gene>
    <name evidence="15" type="primary">LOC111008087</name>
</gene>
<dbReference type="PANTHER" id="PTHR48063:SF98">
    <property type="entry name" value="LRR RECEPTOR-LIKE SERINE_THREONINE-PROTEIN KINASE FLS2"/>
    <property type="match status" value="1"/>
</dbReference>
<dbReference type="RefSeq" id="XP_022136356.1">
    <property type="nucleotide sequence ID" value="XM_022280664.1"/>
</dbReference>
<dbReference type="SUPFAM" id="SSF52058">
    <property type="entry name" value="L domain-like"/>
    <property type="match status" value="1"/>
</dbReference>
<evidence type="ECO:0000256" key="6">
    <source>
        <dbReference type="ARBA" id="ARBA00022737"/>
    </source>
</evidence>
<dbReference type="PANTHER" id="PTHR48063">
    <property type="entry name" value="LRR RECEPTOR-LIKE KINASE"/>
    <property type="match status" value="1"/>
</dbReference>
<reference evidence="15" key="1">
    <citation type="submission" date="2025-08" db="UniProtKB">
        <authorList>
            <consortium name="RefSeq"/>
        </authorList>
    </citation>
    <scope>IDENTIFICATION</scope>
    <source>
        <strain evidence="15">OHB3-1</strain>
    </source>
</reference>
<keyword evidence="6" id="KW-0677">Repeat</keyword>
<sequence length="251" mass="28747">MMFITPVCYFASIHLFFFLSMPINLALGFNRSMGVNIKCVESERQALLSFKQGLMDEYNILSSWETRVNNDCCNWRGVRCSNKTEGYHVIGIDLRGSYDKFLMGQIPDKMGELQSLESLDLSRNYLSGPIPSSFSQISRLGVLKLSYNNLSGKIPTGTQLQGFSTSSYEGNPYLCGDPLKKCFKEITQDPSSNNNVHVGNENENEDKLFVREFMISMLFGFIVGFWGIFGSLVLNRRWRHAYFKFFRCRNN</sequence>
<evidence type="ECO:0000256" key="11">
    <source>
        <dbReference type="SAM" id="Phobius"/>
    </source>
</evidence>
<evidence type="ECO:0000313" key="15">
    <source>
        <dbReference type="RefSeq" id="XP_022136356.1"/>
    </source>
</evidence>
<evidence type="ECO:0000256" key="2">
    <source>
        <dbReference type="ARBA" id="ARBA00022553"/>
    </source>
</evidence>